<proteinExistence type="predicted"/>
<keyword evidence="3 6" id="KW-0863">Zinc-finger</keyword>
<dbReference type="STRING" id="68775.A0A5C3M302"/>
<dbReference type="GO" id="GO:0045893">
    <property type="term" value="P:positive regulation of DNA-templated transcription"/>
    <property type="evidence" value="ECO:0007669"/>
    <property type="project" value="TreeGrafter"/>
</dbReference>
<dbReference type="InterPro" id="IPR019786">
    <property type="entry name" value="Zinc_finger_PHD-type_CS"/>
</dbReference>
<evidence type="ECO:0000256" key="4">
    <source>
        <dbReference type="ARBA" id="ARBA00022833"/>
    </source>
</evidence>
<keyword evidence="2" id="KW-0479">Metal-binding</keyword>
<dbReference type="GO" id="GO:0008270">
    <property type="term" value="F:zinc ion binding"/>
    <property type="evidence" value="ECO:0007669"/>
    <property type="project" value="UniProtKB-KW"/>
</dbReference>
<evidence type="ECO:0000256" key="6">
    <source>
        <dbReference type="PROSITE-ProRule" id="PRU00146"/>
    </source>
</evidence>
<dbReference type="SUPFAM" id="SSF57903">
    <property type="entry name" value="FYVE/PHD zinc finger"/>
    <property type="match status" value="1"/>
</dbReference>
<evidence type="ECO:0000256" key="1">
    <source>
        <dbReference type="ARBA" id="ARBA00004123"/>
    </source>
</evidence>
<evidence type="ECO:0000259" key="8">
    <source>
        <dbReference type="PROSITE" id="PS50016"/>
    </source>
</evidence>
<dbReference type="OrthoDB" id="436852at2759"/>
<keyword evidence="5" id="KW-0539">Nucleus</keyword>
<evidence type="ECO:0000256" key="5">
    <source>
        <dbReference type="ARBA" id="ARBA00023242"/>
    </source>
</evidence>
<feature type="domain" description="PHD-type" evidence="8">
    <location>
        <begin position="76"/>
        <end position="126"/>
    </location>
</feature>
<accession>A0A5C3M302</accession>
<gene>
    <name evidence="9" type="ORF">BDQ12DRAFT_511656</name>
</gene>
<dbReference type="SMART" id="SM00249">
    <property type="entry name" value="PHD"/>
    <property type="match status" value="1"/>
</dbReference>
<dbReference type="Gene3D" id="3.30.40.10">
    <property type="entry name" value="Zinc/RING finger domain, C3HC4 (zinc finger)"/>
    <property type="match status" value="1"/>
</dbReference>
<evidence type="ECO:0000256" key="2">
    <source>
        <dbReference type="ARBA" id="ARBA00022723"/>
    </source>
</evidence>
<evidence type="ECO:0000313" key="10">
    <source>
        <dbReference type="Proteomes" id="UP000308652"/>
    </source>
</evidence>
<keyword evidence="10" id="KW-1185">Reference proteome</keyword>
<dbReference type="AlphaFoldDB" id="A0A5C3M302"/>
<protein>
    <recommendedName>
        <fullName evidence="8">PHD-type domain-containing protein</fullName>
    </recommendedName>
</protein>
<dbReference type="InterPro" id="IPR019787">
    <property type="entry name" value="Znf_PHD-finger"/>
</dbReference>
<keyword evidence="4" id="KW-0862">Zinc</keyword>
<name>A0A5C3M302_9AGAR</name>
<dbReference type="EMBL" id="ML213598">
    <property type="protein sequence ID" value="TFK39799.1"/>
    <property type="molecule type" value="Genomic_DNA"/>
</dbReference>
<dbReference type="Pfam" id="PF00628">
    <property type="entry name" value="PHD"/>
    <property type="match status" value="1"/>
</dbReference>
<sequence length="175" mass="18881">MSTRSRTRAATAAAAGTSKPQENPISKPKSTRSKKAPTQNEAVADVAEKENTKTKTTTKAAPKKGKGKIASKTANSTLCTCSKGDDGSPMVHCAECKNWYHFSCVDLTEDEADDINVYICPSCTESSGRRTASEYIEFVSYYTTTVACAASSSVVLEKTCFCNFRLMLCDPCSIR</sequence>
<dbReference type="PANTHER" id="PTHR46174">
    <property type="entry name" value="CXXC-TYPE ZINC FINGER PROTEIN 1"/>
    <property type="match status" value="1"/>
</dbReference>
<dbReference type="InterPro" id="IPR037869">
    <property type="entry name" value="Spp1/CFP1"/>
</dbReference>
<evidence type="ECO:0000313" key="9">
    <source>
        <dbReference type="EMBL" id="TFK39799.1"/>
    </source>
</evidence>
<comment type="subcellular location">
    <subcellularLocation>
        <location evidence="1">Nucleus</location>
    </subcellularLocation>
</comment>
<dbReference type="PROSITE" id="PS01359">
    <property type="entry name" value="ZF_PHD_1"/>
    <property type="match status" value="1"/>
</dbReference>
<dbReference type="InterPro" id="IPR013083">
    <property type="entry name" value="Znf_RING/FYVE/PHD"/>
</dbReference>
<dbReference type="PANTHER" id="PTHR46174:SF1">
    <property type="entry name" value="CXXC-TYPE ZINC FINGER PROTEIN 1"/>
    <property type="match status" value="1"/>
</dbReference>
<dbReference type="InterPro" id="IPR001965">
    <property type="entry name" value="Znf_PHD"/>
</dbReference>
<reference evidence="9 10" key="1">
    <citation type="journal article" date="2019" name="Nat. Ecol. Evol.">
        <title>Megaphylogeny resolves global patterns of mushroom evolution.</title>
        <authorList>
            <person name="Varga T."/>
            <person name="Krizsan K."/>
            <person name="Foldi C."/>
            <person name="Dima B."/>
            <person name="Sanchez-Garcia M."/>
            <person name="Sanchez-Ramirez S."/>
            <person name="Szollosi G.J."/>
            <person name="Szarkandi J.G."/>
            <person name="Papp V."/>
            <person name="Albert L."/>
            <person name="Andreopoulos W."/>
            <person name="Angelini C."/>
            <person name="Antonin V."/>
            <person name="Barry K.W."/>
            <person name="Bougher N.L."/>
            <person name="Buchanan P."/>
            <person name="Buyck B."/>
            <person name="Bense V."/>
            <person name="Catcheside P."/>
            <person name="Chovatia M."/>
            <person name="Cooper J."/>
            <person name="Damon W."/>
            <person name="Desjardin D."/>
            <person name="Finy P."/>
            <person name="Geml J."/>
            <person name="Haridas S."/>
            <person name="Hughes K."/>
            <person name="Justo A."/>
            <person name="Karasinski D."/>
            <person name="Kautmanova I."/>
            <person name="Kiss B."/>
            <person name="Kocsube S."/>
            <person name="Kotiranta H."/>
            <person name="LaButti K.M."/>
            <person name="Lechner B.E."/>
            <person name="Liimatainen K."/>
            <person name="Lipzen A."/>
            <person name="Lukacs Z."/>
            <person name="Mihaltcheva S."/>
            <person name="Morgado L.N."/>
            <person name="Niskanen T."/>
            <person name="Noordeloos M.E."/>
            <person name="Ohm R.A."/>
            <person name="Ortiz-Santana B."/>
            <person name="Ovrebo C."/>
            <person name="Racz N."/>
            <person name="Riley R."/>
            <person name="Savchenko A."/>
            <person name="Shiryaev A."/>
            <person name="Soop K."/>
            <person name="Spirin V."/>
            <person name="Szebenyi C."/>
            <person name="Tomsovsky M."/>
            <person name="Tulloss R.E."/>
            <person name="Uehling J."/>
            <person name="Grigoriev I.V."/>
            <person name="Vagvolgyi C."/>
            <person name="Papp T."/>
            <person name="Martin F.M."/>
            <person name="Miettinen O."/>
            <person name="Hibbett D.S."/>
            <person name="Nagy L.G."/>
        </authorList>
    </citation>
    <scope>NUCLEOTIDE SEQUENCE [LARGE SCALE GENOMIC DNA]</scope>
    <source>
        <strain evidence="9 10">CBS 166.37</strain>
    </source>
</reference>
<feature type="region of interest" description="Disordered" evidence="7">
    <location>
        <begin position="1"/>
        <end position="68"/>
    </location>
</feature>
<dbReference type="InterPro" id="IPR011011">
    <property type="entry name" value="Znf_FYVE_PHD"/>
</dbReference>
<dbReference type="PROSITE" id="PS50016">
    <property type="entry name" value="ZF_PHD_2"/>
    <property type="match status" value="1"/>
</dbReference>
<feature type="compositionally biased region" description="Low complexity" evidence="7">
    <location>
        <begin position="1"/>
        <end position="18"/>
    </location>
</feature>
<dbReference type="Proteomes" id="UP000308652">
    <property type="component" value="Unassembled WGS sequence"/>
</dbReference>
<evidence type="ECO:0000256" key="3">
    <source>
        <dbReference type="ARBA" id="ARBA00022771"/>
    </source>
</evidence>
<evidence type="ECO:0000256" key="7">
    <source>
        <dbReference type="SAM" id="MobiDB-lite"/>
    </source>
</evidence>
<dbReference type="GO" id="GO:0048188">
    <property type="term" value="C:Set1C/COMPASS complex"/>
    <property type="evidence" value="ECO:0007669"/>
    <property type="project" value="InterPro"/>
</dbReference>
<organism evidence="9 10">
    <name type="scientific">Crucibulum laeve</name>
    <dbReference type="NCBI Taxonomy" id="68775"/>
    <lineage>
        <taxon>Eukaryota</taxon>
        <taxon>Fungi</taxon>
        <taxon>Dikarya</taxon>
        <taxon>Basidiomycota</taxon>
        <taxon>Agaricomycotina</taxon>
        <taxon>Agaricomycetes</taxon>
        <taxon>Agaricomycetidae</taxon>
        <taxon>Agaricales</taxon>
        <taxon>Agaricineae</taxon>
        <taxon>Nidulariaceae</taxon>
        <taxon>Crucibulum</taxon>
    </lineage>
</organism>